<dbReference type="RefSeq" id="WP_274270349.1">
    <property type="nucleotide sequence ID" value="NZ_JAOSLC020000003.1"/>
</dbReference>
<accession>A0ABT5S8W2</accession>
<proteinExistence type="predicted"/>
<dbReference type="SUPFAM" id="SSF51621">
    <property type="entry name" value="Phosphoenolpyruvate/pyruvate domain"/>
    <property type="match status" value="1"/>
</dbReference>
<comment type="caution">
    <text evidence="1">The sequence shown here is derived from an EMBL/GenBank/DDBJ whole genome shotgun (WGS) entry which is preliminary data.</text>
</comment>
<dbReference type="InterPro" id="IPR040442">
    <property type="entry name" value="Pyrv_kinase-like_dom_sf"/>
</dbReference>
<reference evidence="1" key="1">
    <citation type="submission" date="2023-02" db="EMBL/GenBank/DDBJ databases">
        <title>Polaribacter ponticola sp. nov., isolated from seawater.</title>
        <authorList>
            <person name="Baek J.H."/>
            <person name="Kim J.M."/>
            <person name="Choi D.G."/>
            <person name="Jeon C.O."/>
        </authorList>
    </citation>
    <scope>NUCLEOTIDE SEQUENCE</scope>
    <source>
        <strain evidence="1">MSW5</strain>
    </source>
</reference>
<sequence>MKTNEKIQKLITDWMTNPRWKGVKRPYTAEEVVKFQDLNVIEKRKSINSLVKFYNQNYTEKFSAFTDYKSVELLIESGCHRIIVKDDTNSKKEIINNLIDARFTADVNDNSSIIIAKIYANTKFSIRDKVSNNFLNGSNDLKKKLKEV</sequence>
<evidence type="ECO:0000313" key="1">
    <source>
        <dbReference type="EMBL" id="MDD7914528.1"/>
    </source>
</evidence>
<evidence type="ECO:0000313" key="2">
    <source>
        <dbReference type="Proteomes" id="UP001151478"/>
    </source>
</evidence>
<dbReference type="Proteomes" id="UP001151478">
    <property type="component" value="Unassembled WGS sequence"/>
</dbReference>
<gene>
    <name evidence="1" type="ORF">N5A56_008920</name>
</gene>
<dbReference type="InterPro" id="IPR015813">
    <property type="entry name" value="Pyrv/PenolPyrv_kinase-like_dom"/>
</dbReference>
<protein>
    <submittedName>
        <fullName evidence="1">Uncharacterized protein</fullName>
    </submittedName>
</protein>
<dbReference type="Gene3D" id="3.20.20.60">
    <property type="entry name" value="Phosphoenolpyruvate-binding domains"/>
    <property type="match status" value="1"/>
</dbReference>
<organism evidence="1 2">
    <name type="scientific">Polaribacter ponticola</name>
    <dbReference type="NCBI Taxonomy" id="2978475"/>
    <lineage>
        <taxon>Bacteria</taxon>
        <taxon>Pseudomonadati</taxon>
        <taxon>Bacteroidota</taxon>
        <taxon>Flavobacteriia</taxon>
        <taxon>Flavobacteriales</taxon>
        <taxon>Flavobacteriaceae</taxon>
    </lineage>
</organism>
<dbReference type="EMBL" id="JAOSLC020000003">
    <property type="protein sequence ID" value="MDD7914528.1"/>
    <property type="molecule type" value="Genomic_DNA"/>
</dbReference>
<name>A0ABT5S8W2_9FLAO</name>
<keyword evidence="2" id="KW-1185">Reference proteome</keyword>